<name>A0A8S9YV42_9TREM</name>
<keyword evidence="2" id="KW-1185">Reference proteome</keyword>
<comment type="caution">
    <text evidence="1">The sequence shown here is derived from an EMBL/GenBank/DDBJ whole genome shotgun (WGS) entry which is preliminary data.</text>
</comment>
<sequence>MRSPNNVVVHIHSLNSVQMNQIVIRSRQSLECPLLSDRRIMLHSRICCKLPVDPHKLQRNDFEPPVTTRYSRQGVGRWCKRLIANGTNVLSLSEITP</sequence>
<dbReference type="AlphaFoldDB" id="A0A8S9YV42"/>
<evidence type="ECO:0000313" key="1">
    <source>
        <dbReference type="EMBL" id="KAF7258474.1"/>
    </source>
</evidence>
<proteinExistence type="predicted"/>
<dbReference type="EMBL" id="JTDE01001705">
    <property type="protein sequence ID" value="KAF7258474.1"/>
    <property type="molecule type" value="Genomic_DNA"/>
</dbReference>
<evidence type="ECO:0000313" key="2">
    <source>
        <dbReference type="Proteomes" id="UP000822476"/>
    </source>
</evidence>
<gene>
    <name evidence="1" type="ORF">EG68_03813</name>
</gene>
<protein>
    <submittedName>
        <fullName evidence="1">Uncharacterized protein</fullName>
    </submittedName>
</protein>
<dbReference type="Proteomes" id="UP000822476">
    <property type="component" value="Unassembled WGS sequence"/>
</dbReference>
<accession>A0A8S9YV42</accession>
<reference evidence="1" key="1">
    <citation type="submission" date="2019-07" db="EMBL/GenBank/DDBJ databases">
        <title>Annotation for the trematode Paragonimus miyazaki's.</title>
        <authorList>
            <person name="Choi Y.-J."/>
        </authorList>
    </citation>
    <scope>NUCLEOTIDE SEQUENCE</scope>
    <source>
        <strain evidence="1">Japan</strain>
    </source>
</reference>
<organism evidence="1 2">
    <name type="scientific">Paragonimus skrjabini miyazakii</name>
    <dbReference type="NCBI Taxonomy" id="59628"/>
    <lineage>
        <taxon>Eukaryota</taxon>
        <taxon>Metazoa</taxon>
        <taxon>Spiralia</taxon>
        <taxon>Lophotrochozoa</taxon>
        <taxon>Platyhelminthes</taxon>
        <taxon>Trematoda</taxon>
        <taxon>Digenea</taxon>
        <taxon>Plagiorchiida</taxon>
        <taxon>Troglotremata</taxon>
        <taxon>Troglotrematidae</taxon>
        <taxon>Paragonimus</taxon>
    </lineage>
</organism>